<dbReference type="GO" id="GO:0005524">
    <property type="term" value="F:ATP binding"/>
    <property type="evidence" value="ECO:0007669"/>
    <property type="project" value="UniProtKB-KW"/>
</dbReference>
<dbReference type="AlphaFoldDB" id="A0A2U3D718"/>
<evidence type="ECO:0000256" key="6">
    <source>
        <dbReference type="ARBA" id="ARBA00023204"/>
    </source>
</evidence>
<keyword evidence="10" id="KW-1185">Reference proteome</keyword>
<keyword evidence="3" id="KW-0227">DNA damage</keyword>
<evidence type="ECO:0000256" key="7">
    <source>
        <dbReference type="ARBA" id="ARBA00038058"/>
    </source>
</evidence>
<keyword evidence="4" id="KW-0378">Hydrolase</keyword>
<dbReference type="OrthoDB" id="9803913at2"/>
<feature type="domain" description="Helicase ATP-binding" evidence="8">
    <location>
        <begin position="242"/>
        <end position="503"/>
    </location>
</feature>
<organism evidence="9 10">
    <name type="scientific">Sulfoacidibacillus thermotolerans</name>
    <name type="common">Acidibacillus sulfuroxidans</name>
    <dbReference type="NCBI Taxonomy" id="1765684"/>
    <lineage>
        <taxon>Bacteria</taxon>
        <taxon>Bacillati</taxon>
        <taxon>Bacillota</taxon>
        <taxon>Bacilli</taxon>
        <taxon>Bacillales</taxon>
        <taxon>Alicyclobacillaceae</taxon>
        <taxon>Sulfoacidibacillus</taxon>
    </lineage>
</organism>
<comment type="caution">
    <text evidence="9">The sequence shown here is derived from an EMBL/GenBank/DDBJ whole genome shotgun (WGS) entry which is preliminary data.</text>
</comment>
<dbReference type="SMART" id="SM00487">
    <property type="entry name" value="DEXDc"/>
    <property type="match status" value="1"/>
</dbReference>
<keyword evidence="5" id="KW-0067">ATP-binding</keyword>
<keyword evidence="1" id="KW-0479">Metal-binding</keyword>
<dbReference type="GO" id="GO:0003678">
    <property type="term" value="F:DNA helicase activity"/>
    <property type="evidence" value="ECO:0007669"/>
    <property type="project" value="InterPro"/>
</dbReference>
<dbReference type="InterPro" id="IPR014001">
    <property type="entry name" value="Helicase_ATP-bd"/>
</dbReference>
<comment type="similarity">
    <text evidence="7">Belongs to the helicase family. DinG subfamily.</text>
</comment>
<dbReference type="GO" id="GO:0051539">
    <property type="term" value="F:4 iron, 4 sulfur cluster binding"/>
    <property type="evidence" value="ECO:0007669"/>
    <property type="project" value="UniProtKB-KW"/>
</dbReference>
<evidence type="ECO:0000256" key="1">
    <source>
        <dbReference type="ARBA" id="ARBA00022485"/>
    </source>
</evidence>
<keyword evidence="2" id="KW-0547">Nucleotide-binding</keyword>
<evidence type="ECO:0000313" key="9">
    <source>
        <dbReference type="EMBL" id="PWI57075.1"/>
    </source>
</evidence>
<dbReference type="PANTHER" id="PTHR11472">
    <property type="entry name" value="DNA REPAIR DEAD HELICASE RAD3/XP-D SUBFAMILY MEMBER"/>
    <property type="match status" value="1"/>
</dbReference>
<gene>
    <name evidence="9" type="ORF">BM613_10520</name>
</gene>
<dbReference type="InterPro" id="IPR006555">
    <property type="entry name" value="ATP-dep_Helicase_C"/>
</dbReference>
<dbReference type="RefSeq" id="WP_109431156.1">
    <property type="nucleotide sequence ID" value="NZ_MPDK01000019.1"/>
</dbReference>
<evidence type="ECO:0000313" key="10">
    <source>
        <dbReference type="Proteomes" id="UP000245380"/>
    </source>
</evidence>
<dbReference type="Pfam" id="PF13307">
    <property type="entry name" value="Helicase_C_2"/>
    <property type="match status" value="1"/>
</dbReference>
<dbReference type="PANTHER" id="PTHR11472:SF34">
    <property type="entry name" value="REGULATOR OF TELOMERE ELONGATION HELICASE 1"/>
    <property type="match status" value="1"/>
</dbReference>
<dbReference type="InterPro" id="IPR014013">
    <property type="entry name" value="Helic_SF1/SF2_ATP-bd_DinG/Rad3"/>
</dbReference>
<sequence length="937" mass="106103">MQYIVLHFILEQGISEPTLLSLSMSRQQLWDPHLRSEFSLYQEPNGTYSVKTTNKTIQVASFADAWIECMKWIDHDIVFLFDPEDKKRLDLLVEQTGYSSLGSEITLVGAWLSRILLPQFAKRDLQAMYHTLCKPNDLPVSDFDIVQCVARELFLRLQALPEATLRILQATMHPVLLRIIRELTESPSRNSVRAQEGIKVIENLAFTTSLEEANHLANEEAFLQVPEQSLAKQSLYILRTQFRAMGDFPYESRPGQEQMLQLVAASLETNTHLIVEAGTGTGKSLAYLLPSALFTIAQNEKVVIATHTIALQEQLHRYDVPLITGPLLQSVRTAILKGRNHYICMRKLNHNIQEIHSLSIQERDFDLGLTVWLTETAAGDREEIAFAESEEEYWRDVASDSNSCIAKRCPFFKECYYFRARHKAAKANLILTNHSLVLSDLKAESRVLPAYDRLIIDEAHQFEDAATKQLGAEVTEADLLRLLERLLHTRTGLLHEALRTVKTESSQGLILGQAFAAVLNQLGRALIRTAQDVRTLFTVIAQYVESMDTSQGEWRLTPERTNEPLYKPVIQAATDIDTCRVLLLEAGNAFAHLAEDAELPDEVMHKISDVFAYAKELQLGLTVCLDVLLLRVSREQFVGWISISGKRNTRRISLQLAPLSVAEILLQELFLKKQSVILTSATLAVANSFSYFLDRIGMSQLVATGSARTEIVASPFDYKRQALLCVVTDLPDIKQQMEFQSAIGKAITEIATTANGRTLVLFTSQQMLAYTYENEREELQHRGITVFAQGFEDHRKTYLIDAFRKAERAILFGLNSFWEGIDIRGDDLSCLIIVKLPFSVPTHPIVEARSEQLTRQGKRPFIEYSVPSAVIRFTQGFGRLIRSKTDRGAVFVLDKRITKTQYGRMFIRSLPDPEIFEGTLQETCIRAQAFFEPAQRI</sequence>
<evidence type="ECO:0000259" key="8">
    <source>
        <dbReference type="PROSITE" id="PS51193"/>
    </source>
</evidence>
<keyword evidence="1" id="KW-0411">Iron-sulfur</keyword>
<dbReference type="GO" id="GO:0006281">
    <property type="term" value="P:DNA repair"/>
    <property type="evidence" value="ECO:0007669"/>
    <property type="project" value="UniProtKB-KW"/>
</dbReference>
<dbReference type="GO" id="GO:0016818">
    <property type="term" value="F:hydrolase activity, acting on acid anhydrides, in phosphorus-containing anhydrides"/>
    <property type="evidence" value="ECO:0007669"/>
    <property type="project" value="InterPro"/>
</dbReference>
<dbReference type="InterPro" id="IPR006935">
    <property type="entry name" value="Helicase/UvrB_N"/>
</dbReference>
<keyword evidence="6" id="KW-0234">DNA repair</keyword>
<keyword evidence="1" id="KW-0408">Iron</keyword>
<name>A0A2U3D718_SULT2</name>
<dbReference type="SUPFAM" id="SSF52540">
    <property type="entry name" value="P-loop containing nucleoside triphosphate hydrolases"/>
    <property type="match status" value="2"/>
</dbReference>
<dbReference type="Pfam" id="PF04851">
    <property type="entry name" value="ResIII"/>
    <property type="match status" value="1"/>
</dbReference>
<proteinExistence type="inferred from homology"/>
<dbReference type="Gene3D" id="3.40.50.300">
    <property type="entry name" value="P-loop containing nucleotide triphosphate hydrolases"/>
    <property type="match status" value="2"/>
</dbReference>
<dbReference type="InterPro" id="IPR045028">
    <property type="entry name" value="DinG/Rad3-like"/>
</dbReference>
<dbReference type="GO" id="GO:0003677">
    <property type="term" value="F:DNA binding"/>
    <property type="evidence" value="ECO:0007669"/>
    <property type="project" value="InterPro"/>
</dbReference>
<evidence type="ECO:0000256" key="2">
    <source>
        <dbReference type="ARBA" id="ARBA00022741"/>
    </source>
</evidence>
<dbReference type="Proteomes" id="UP000245380">
    <property type="component" value="Unassembled WGS sequence"/>
</dbReference>
<accession>A0A2U3D718</accession>
<dbReference type="InterPro" id="IPR006554">
    <property type="entry name" value="Helicase-like_DEXD_c2"/>
</dbReference>
<reference evidence="9 10" key="1">
    <citation type="submission" date="2016-11" db="EMBL/GenBank/DDBJ databases">
        <title>Comparative genomics of Acidibacillus ferroxidans species.</title>
        <authorList>
            <person name="Oliveira G."/>
            <person name="Nunes G."/>
            <person name="Oliveira R."/>
            <person name="Araujo F."/>
            <person name="Salim A."/>
            <person name="Scholte L."/>
            <person name="Morais D."/>
            <person name="Nancucheo I."/>
            <person name="Johnson D.B."/>
            <person name="Grail B."/>
            <person name="Bittencourt J."/>
            <person name="Valadares R."/>
        </authorList>
    </citation>
    <scope>NUCLEOTIDE SEQUENCE [LARGE SCALE GENOMIC DNA]</scope>
    <source>
        <strain evidence="9 10">Y002</strain>
    </source>
</reference>
<dbReference type="EMBL" id="MPDK01000019">
    <property type="protein sequence ID" value="PWI57075.1"/>
    <property type="molecule type" value="Genomic_DNA"/>
</dbReference>
<protein>
    <recommendedName>
        <fullName evidence="8">Helicase ATP-binding domain-containing protein</fullName>
    </recommendedName>
</protein>
<evidence type="ECO:0000256" key="3">
    <source>
        <dbReference type="ARBA" id="ARBA00022763"/>
    </source>
</evidence>
<dbReference type="SMART" id="SM00488">
    <property type="entry name" value="DEXDc2"/>
    <property type="match status" value="1"/>
</dbReference>
<evidence type="ECO:0000256" key="5">
    <source>
        <dbReference type="ARBA" id="ARBA00022840"/>
    </source>
</evidence>
<dbReference type="SMART" id="SM00491">
    <property type="entry name" value="HELICc2"/>
    <property type="match status" value="1"/>
</dbReference>
<dbReference type="InterPro" id="IPR027417">
    <property type="entry name" value="P-loop_NTPase"/>
</dbReference>
<dbReference type="PROSITE" id="PS51193">
    <property type="entry name" value="HELICASE_ATP_BIND_2"/>
    <property type="match status" value="1"/>
</dbReference>
<keyword evidence="1" id="KW-0004">4Fe-4S</keyword>
<evidence type="ECO:0000256" key="4">
    <source>
        <dbReference type="ARBA" id="ARBA00022801"/>
    </source>
</evidence>